<dbReference type="Proteomes" id="UP000314294">
    <property type="component" value="Unassembled WGS sequence"/>
</dbReference>
<protein>
    <submittedName>
        <fullName evidence="2">Uncharacterized protein</fullName>
    </submittedName>
</protein>
<sequence>MIHQADGGREEEWAESQPGHGIVGIRKLKCAAMLHTILTLIFVPHDCSSPLVPPGAALGKAGPFLRWPEVGASSLSPREVKKDKEDKAEEEEKAVPVRLTDPSVSSLERSDAPHEGEWIYSRGAKHSGARLMLFRGRGIETEG</sequence>
<evidence type="ECO:0000313" key="2">
    <source>
        <dbReference type="EMBL" id="TNN70122.1"/>
    </source>
</evidence>
<dbReference type="AlphaFoldDB" id="A0A4Z2HYV0"/>
<gene>
    <name evidence="2" type="ORF">EYF80_019622</name>
</gene>
<comment type="caution">
    <text evidence="2">The sequence shown here is derived from an EMBL/GenBank/DDBJ whole genome shotgun (WGS) entry which is preliminary data.</text>
</comment>
<reference evidence="2 3" key="1">
    <citation type="submission" date="2019-03" db="EMBL/GenBank/DDBJ databases">
        <title>First draft genome of Liparis tanakae, snailfish: a comprehensive survey of snailfish specific genes.</title>
        <authorList>
            <person name="Kim W."/>
            <person name="Song I."/>
            <person name="Jeong J.-H."/>
            <person name="Kim D."/>
            <person name="Kim S."/>
            <person name="Ryu S."/>
            <person name="Song J.Y."/>
            <person name="Lee S.K."/>
        </authorList>
    </citation>
    <scope>NUCLEOTIDE SEQUENCE [LARGE SCALE GENOMIC DNA]</scope>
    <source>
        <tissue evidence="2">Muscle</tissue>
    </source>
</reference>
<proteinExistence type="predicted"/>
<accession>A0A4Z2HYV0</accession>
<keyword evidence="3" id="KW-1185">Reference proteome</keyword>
<dbReference type="EMBL" id="SRLO01000167">
    <property type="protein sequence ID" value="TNN70122.1"/>
    <property type="molecule type" value="Genomic_DNA"/>
</dbReference>
<evidence type="ECO:0000256" key="1">
    <source>
        <dbReference type="SAM" id="MobiDB-lite"/>
    </source>
</evidence>
<name>A0A4Z2HYV0_9TELE</name>
<feature type="region of interest" description="Disordered" evidence="1">
    <location>
        <begin position="74"/>
        <end position="112"/>
    </location>
</feature>
<feature type="compositionally biased region" description="Basic and acidic residues" evidence="1">
    <location>
        <begin position="78"/>
        <end position="87"/>
    </location>
</feature>
<evidence type="ECO:0000313" key="3">
    <source>
        <dbReference type="Proteomes" id="UP000314294"/>
    </source>
</evidence>
<organism evidence="2 3">
    <name type="scientific">Liparis tanakae</name>
    <name type="common">Tanaka's snailfish</name>
    <dbReference type="NCBI Taxonomy" id="230148"/>
    <lineage>
        <taxon>Eukaryota</taxon>
        <taxon>Metazoa</taxon>
        <taxon>Chordata</taxon>
        <taxon>Craniata</taxon>
        <taxon>Vertebrata</taxon>
        <taxon>Euteleostomi</taxon>
        <taxon>Actinopterygii</taxon>
        <taxon>Neopterygii</taxon>
        <taxon>Teleostei</taxon>
        <taxon>Neoteleostei</taxon>
        <taxon>Acanthomorphata</taxon>
        <taxon>Eupercaria</taxon>
        <taxon>Perciformes</taxon>
        <taxon>Cottioidei</taxon>
        <taxon>Cottales</taxon>
        <taxon>Liparidae</taxon>
        <taxon>Liparis</taxon>
    </lineage>
</organism>